<organism evidence="1">
    <name type="scientific">hydrothermal vent metagenome</name>
    <dbReference type="NCBI Taxonomy" id="652676"/>
    <lineage>
        <taxon>unclassified sequences</taxon>
        <taxon>metagenomes</taxon>
        <taxon>ecological metagenomes</taxon>
    </lineage>
</organism>
<gene>
    <name evidence="1" type="ORF">MNBD_BACTEROID03-2513</name>
</gene>
<accession>A0A3B0T221</accession>
<reference evidence="1" key="1">
    <citation type="submission" date="2018-06" db="EMBL/GenBank/DDBJ databases">
        <authorList>
            <person name="Zhirakovskaya E."/>
        </authorList>
    </citation>
    <scope>NUCLEOTIDE SEQUENCE</scope>
</reference>
<protein>
    <submittedName>
        <fullName evidence="1">Uncharacterized protein</fullName>
    </submittedName>
</protein>
<dbReference type="SUPFAM" id="SSF51445">
    <property type="entry name" value="(Trans)glycosidases"/>
    <property type="match status" value="1"/>
</dbReference>
<sequence length="192" mass="22575">MSNQIGFGQNEENIAEKYKDAHKKYLSATCPIPEDNIQHFVYFARERNEIIDHPLLKHPMFKGAQIMCFWKNFETQKGQYDFSILKKDYNYHKKHGKKLFIQIQDATFYPNNNAVPDYLLTNDYDGSAVVQYNENGEPASWVAKRWNNKIRERFALFLKALGKEKCQVQSENITNRQLSTKIKNFLKPTCLP</sequence>
<dbReference type="EMBL" id="UOEL01000046">
    <property type="protein sequence ID" value="VAW10970.1"/>
    <property type="molecule type" value="Genomic_DNA"/>
</dbReference>
<proteinExistence type="predicted"/>
<dbReference type="Gene3D" id="3.20.20.80">
    <property type="entry name" value="Glycosidases"/>
    <property type="match status" value="1"/>
</dbReference>
<evidence type="ECO:0000313" key="1">
    <source>
        <dbReference type="EMBL" id="VAW10970.1"/>
    </source>
</evidence>
<dbReference type="AlphaFoldDB" id="A0A3B0T221"/>
<name>A0A3B0T221_9ZZZZ</name>
<dbReference type="InterPro" id="IPR017853">
    <property type="entry name" value="GH"/>
</dbReference>